<protein>
    <submittedName>
        <fullName evidence="2">Uncharacterized protein</fullName>
    </submittedName>
</protein>
<reference evidence="2" key="1">
    <citation type="submission" date="2022-11" db="UniProtKB">
        <authorList>
            <consortium name="WormBaseParasite"/>
        </authorList>
    </citation>
    <scope>IDENTIFICATION</scope>
</reference>
<sequence length="294" mass="34126">MFDDKSYVKFRILPTCSREYHLGFKCGSKCHRQIVAEWGEALPFKRSVIVPKSSFEYYIAHVDPIVDETFYIDWFSLKENAHRHKLVLKVDEGNLPSYRVKELILDNVKNLPEKLSPDLKEIPVIAFYDNSSVICVWKRIEESGYQFLEGWNGMYGKQLLIAFDEITPKLCDEAAESHQRRPSFVVSDLINIMSQSPEEKINNLHVKVTNDSKNPVLIEFENYDGIKKEATPAFLMAMLLKEHLNAIKEETDLKVTELGFYFITQTQEEKISRIKKHLEESCEMLKIGCCFVNS</sequence>
<proteinExistence type="predicted"/>
<evidence type="ECO:0000313" key="1">
    <source>
        <dbReference type="Proteomes" id="UP000887579"/>
    </source>
</evidence>
<evidence type="ECO:0000313" key="2">
    <source>
        <dbReference type="WBParaSite" id="ES5_v2.g1020.t1"/>
    </source>
</evidence>
<organism evidence="1 2">
    <name type="scientific">Panagrolaimus sp. ES5</name>
    <dbReference type="NCBI Taxonomy" id="591445"/>
    <lineage>
        <taxon>Eukaryota</taxon>
        <taxon>Metazoa</taxon>
        <taxon>Ecdysozoa</taxon>
        <taxon>Nematoda</taxon>
        <taxon>Chromadorea</taxon>
        <taxon>Rhabditida</taxon>
        <taxon>Tylenchina</taxon>
        <taxon>Panagrolaimomorpha</taxon>
        <taxon>Panagrolaimoidea</taxon>
        <taxon>Panagrolaimidae</taxon>
        <taxon>Panagrolaimus</taxon>
    </lineage>
</organism>
<dbReference type="Proteomes" id="UP000887579">
    <property type="component" value="Unplaced"/>
</dbReference>
<dbReference type="WBParaSite" id="ES5_v2.g1020.t1">
    <property type="protein sequence ID" value="ES5_v2.g1020.t1"/>
    <property type="gene ID" value="ES5_v2.g1020"/>
</dbReference>
<name>A0AC34EZZ9_9BILA</name>
<accession>A0AC34EZZ9</accession>